<organism evidence="2 3">
    <name type="scientific">Arthrobotrys conoides</name>
    <dbReference type="NCBI Taxonomy" id="74498"/>
    <lineage>
        <taxon>Eukaryota</taxon>
        <taxon>Fungi</taxon>
        <taxon>Dikarya</taxon>
        <taxon>Ascomycota</taxon>
        <taxon>Pezizomycotina</taxon>
        <taxon>Orbiliomycetes</taxon>
        <taxon>Orbiliales</taxon>
        <taxon>Orbiliaceae</taxon>
        <taxon>Arthrobotrys</taxon>
    </lineage>
</organism>
<evidence type="ECO:0000313" key="2">
    <source>
        <dbReference type="EMBL" id="KAK6499457.1"/>
    </source>
</evidence>
<name>A0AAN8N1G7_9PEZI</name>
<feature type="chain" id="PRO_5042924369" evidence="1">
    <location>
        <begin position="19"/>
        <end position="117"/>
    </location>
</feature>
<sequence length="117" mass="12727">MQLLTSLALLTLASTTFSLPNPDPKPTKPCKSSTTTAKHPRCTTTYTVTTSYPPRNVKYTTTIYTELIAVPRDVICNGCSLKVVTKTINKSRKPEATVTATTAGFLQPPICFDFPTV</sequence>
<reference evidence="2 3" key="1">
    <citation type="submission" date="2019-10" db="EMBL/GenBank/DDBJ databases">
        <authorList>
            <person name="Palmer J.M."/>
        </authorList>
    </citation>
    <scope>NUCLEOTIDE SEQUENCE [LARGE SCALE GENOMIC DNA]</scope>
    <source>
        <strain evidence="2 3">TWF506</strain>
    </source>
</reference>
<dbReference type="Proteomes" id="UP001307849">
    <property type="component" value="Unassembled WGS sequence"/>
</dbReference>
<accession>A0AAN8N1G7</accession>
<proteinExistence type="predicted"/>
<evidence type="ECO:0000256" key="1">
    <source>
        <dbReference type="SAM" id="SignalP"/>
    </source>
</evidence>
<dbReference type="AlphaFoldDB" id="A0AAN8N1G7"/>
<protein>
    <submittedName>
        <fullName evidence="2">Uncharacterized protein</fullName>
    </submittedName>
</protein>
<evidence type="ECO:0000313" key="3">
    <source>
        <dbReference type="Proteomes" id="UP001307849"/>
    </source>
</evidence>
<keyword evidence="3" id="KW-1185">Reference proteome</keyword>
<dbReference type="EMBL" id="JAVHJM010000013">
    <property type="protein sequence ID" value="KAK6499457.1"/>
    <property type="molecule type" value="Genomic_DNA"/>
</dbReference>
<keyword evidence="1" id="KW-0732">Signal</keyword>
<gene>
    <name evidence="2" type="ORF">TWF506_004086</name>
</gene>
<comment type="caution">
    <text evidence="2">The sequence shown here is derived from an EMBL/GenBank/DDBJ whole genome shotgun (WGS) entry which is preliminary data.</text>
</comment>
<feature type="signal peptide" evidence="1">
    <location>
        <begin position="1"/>
        <end position="18"/>
    </location>
</feature>